<dbReference type="InterPro" id="IPR020904">
    <property type="entry name" value="Sc_DH/Rdtase_CS"/>
</dbReference>
<proteinExistence type="inferred from homology"/>
<dbReference type="InterPro" id="IPR002347">
    <property type="entry name" value="SDR_fam"/>
</dbReference>
<protein>
    <submittedName>
        <fullName evidence="4">Gluconate 5-dehydrogenase</fullName>
    </submittedName>
</protein>
<dbReference type="FunFam" id="3.40.50.720:FF:000084">
    <property type="entry name" value="Short-chain dehydrogenase reductase"/>
    <property type="match status" value="1"/>
</dbReference>
<sequence>MVDAPSSLPEMTGSVLSLFRLDGRVALITGASSGLGVGFATTLAEAGADVALAARRADDLERTASGVREYGRRAITIQMDVCDPEACASAADRTIAEFGRLDILINNAGTNEVGPALKQDVAEFRRVIEVNLIGAYQMATACARLMGPGSSIVNIASVYGLVPSHLPQAAYSASKAGMIGLTRDLAHQWTSRNGIRVNALAPGFVKTEMTAEMSQDALNRALSPAATPRMASHREIDAAMLFLASPASSYITAATLAVDGGMSGH</sequence>
<dbReference type="PANTHER" id="PTHR42760">
    <property type="entry name" value="SHORT-CHAIN DEHYDROGENASES/REDUCTASES FAMILY MEMBER"/>
    <property type="match status" value="1"/>
</dbReference>
<keyword evidence="2" id="KW-0560">Oxidoreductase</keyword>
<evidence type="ECO:0000313" key="4">
    <source>
        <dbReference type="EMBL" id="BBW99197.1"/>
    </source>
</evidence>
<evidence type="ECO:0000313" key="5">
    <source>
        <dbReference type="Proteomes" id="UP000466681"/>
    </source>
</evidence>
<dbReference type="PROSITE" id="PS00061">
    <property type="entry name" value="ADH_SHORT"/>
    <property type="match status" value="1"/>
</dbReference>
<dbReference type="PRINTS" id="PR00081">
    <property type="entry name" value="GDHRDH"/>
</dbReference>
<gene>
    <name evidence="4" type="ORF">MMOR_01340</name>
</gene>
<reference evidence="4 5" key="1">
    <citation type="journal article" date="2019" name="Emerg. Microbes Infect.">
        <title>Comprehensive subspecies identification of 175 nontuberculous mycobacteria species based on 7547 genomic profiles.</title>
        <authorList>
            <person name="Matsumoto Y."/>
            <person name="Kinjo T."/>
            <person name="Motooka D."/>
            <person name="Nabeya D."/>
            <person name="Jung N."/>
            <person name="Uechi K."/>
            <person name="Horii T."/>
            <person name="Iida T."/>
            <person name="Fujita J."/>
            <person name="Nakamura S."/>
        </authorList>
    </citation>
    <scope>NUCLEOTIDE SEQUENCE [LARGE SCALE GENOMIC DNA]</scope>
    <source>
        <strain evidence="4 5">JCM 6375</strain>
    </source>
</reference>
<dbReference type="GO" id="GO:0016616">
    <property type="term" value="F:oxidoreductase activity, acting on the CH-OH group of donors, NAD or NADP as acceptor"/>
    <property type="evidence" value="ECO:0007669"/>
    <property type="project" value="TreeGrafter"/>
</dbReference>
<evidence type="ECO:0000256" key="2">
    <source>
        <dbReference type="ARBA" id="ARBA00023002"/>
    </source>
</evidence>
<comment type="similarity">
    <text evidence="1">Belongs to the short-chain dehydrogenases/reductases (SDR) family.</text>
</comment>
<dbReference type="SMART" id="SM00822">
    <property type="entry name" value="PKS_KR"/>
    <property type="match status" value="1"/>
</dbReference>
<dbReference type="AlphaFoldDB" id="A0AAD1H8F2"/>
<dbReference type="RefSeq" id="WP_197745399.1">
    <property type="nucleotide sequence ID" value="NZ_AP022560.1"/>
</dbReference>
<dbReference type="Proteomes" id="UP000466681">
    <property type="component" value="Chromosome"/>
</dbReference>
<dbReference type="KEGG" id="mmor:MMOR_01340"/>
<keyword evidence="5" id="KW-1185">Reference proteome</keyword>
<dbReference type="InterPro" id="IPR057326">
    <property type="entry name" value="KR_dom"/>
</dbReference>
<dbReference type="Gene3D" id="3.40.50.720">
    <property type="entry name" value="NAD(P)-binding Rossmann-like Domain"/>
    <property type="match status" value="1"/>
</dbReference>
<dbReference type="PRINTS" id="PR00080">
    <property type="entry name" value="SDRFAMILY"/>
</dbReference>
<evidence type="ECO:0000256" key="1">
    <source>
        <dbReference type="ARBA" id="ARBA00006484"/>
    </source>
</evidence>
<dbReference type="SUPFAM" id="SSF51735">
    <property type="entry name" value="NAD(P)-binding Rossmann-fold domains"/>
    <property type="match status" value="1"/>
</dbReference>
<feature type="domain" description="Ketoreductase" evidence="3">
    <location>
        <begin position="24"/>
        <end position="203"/>
    </location>
</feature>
<evidence type="ECO:0000259" key="3">
    <source>
        <dbReference type="SMART" id="SM00822"/>
    </source>
</evidence>
<organism evidence="4 5">
    <name type="scientific">Mycolicibacterium moriokaense</name>
    <dbReference type="NCBI Taxonomy" id="39691"/>
    <lineage>
        <taxon>Bacteria</taxon>
        <taxon>Bacillati</taxon>
        <taxon>Actinomycetota</taxon>
        <taxon>Actinomycetes</taxon>
        <taxon>Mycobacteriales</taxon>
        <taxon>Mycobacteriaceae</taxon>
        <taxon>Mycolicibacterium</taxon>
    </lineage>
</organism>
<dbReference type="InterPro" id="IPR036291">
    <property type="entry name" value="NAD(P)-bd_dom_sf"/>
</dbReference>
<accession>A0AAD1H8F2</accession>
<dbReference type="Pfam" id="PF13561">
    <property type="entry name" value="adh_short_C2"/>
    <property type="match status" value="1"/>
</dbReference>
<dbReference type="PANTHER" id="PTHR42760:SF133">
    <property type="entry name" value="3-OXOACYL-[ACYL-CARRIER-PROTEIN] REDUCTASE"/>
    <property type="match status" value="1"/>
</dbReference>
<dbReference type="EMBL" id="AP022560">
    <property type="protein sequence ID" value="BBW99197.1"/>
    <property type="molecule type" value="Genomic_DNA"/>
</dbReference>
<name>A0AAD1H8F2_9MYCO</name>